<feature type="coiled-coil region" evidence="1">
    <location>
        <begin position="556"/>
        <end position="590"/>
    </location>
</feature>
<dbReference type="SUPFAM" id="SSF48452">
    <property type="entry name" value="TPR-like"/>
    <property type="match status" value="2"/>
</dbReference>
<keyword evidence="3" id="KW-1185">Reference proteome</keyword>
<evidence type="ECO:0000313" key="3">
    <source>
        <dbReference type="Proteomes" id="UP001596072"/>
    </source>
</evidence>
<accession>A0ABW0ZEJ1</accession>
<keyword evidence="1" id="KW-0175">Coiled coil</keyword>
<evidence type="ECO:0008006" key="4">
    <source>
        <dbReference type="Google" id="ProtNLM"/>
    </source>
</evidence>
<comment type="caution">
    <text evidence="2">The sequence shown here is derived from an EMBL/GenBank/DDBJ whole genome shotgun (WGS) entry which is preliminary data.</text>
</comment>
<dbReference type="Proteomes" id="UP001596072">
    <property type="component" value="Unassembled WGS sequence"/>
</dbReference>
<dbReference type="RefSeq" id="WP_378526931.1">
    <property type="nucleotide sequence ID" value="NZ_JBHSNS010000001.1"/>
</dbReference>
<name>A0ABW0ZEJ1_9ACTN</name>
<dbReference type="InterPro" id="IPR011990">
    <property type="entry name" value="TPR-like_helical_dom_sf"/>
</dbReference>
<dbReference type="EMBL" id="JBHSNS010000001">
    <property type="protein sequence ID" value="MFC5727966.1"/>
    <property type="molecule type" value="Genomic_DNA"/>
</dbReference>
<organism evidence="2 3">
    <name type="scientific">Nocardioides vastitatis</name>
    <dbReference type="NCBI Taxonomy" id="2568655"/>
    <lineage>
        <taxon>Bacteria</taxon>
        <taxon>Bacillati</taxon>
        <taxon>Actinomycetota</taxon>
        <taxon>Actinomycetes</taxon>
        <taxon>Propionibacteriales</taxon>
        <taxon>Nocardioidaceae</taxon>
        <taxon>Nocardioides</taxon>
    </lineage>
</organism>
<gene>
    <name evidence="2" type="ORF">ACFPQB_03495</name>
</gene>
<evidence type="ECO:0000313" key="2">
    <source>
        <dbReference type="EMBL" id="MFC5727966.1"/>
    </source>
</evidence>
<proteinExistence type="predicted"/>
<evidence type="ECO:0000256" key="1">
    <source>
        <dbReference type="SAM" id="Coils"/>
    </source>
</evidence>
<dbReference type="Gene3D" id="1.25.40.10">
    <property type="entry name" value="Tetratricopeptide repeat domain"/>
    <property type="match status" value="1"/>
</dbReference>
<sequence length="669" mass="70871">MTTLAAARAALDGGDYRGALDRLAGLEESADLLEVRAAAAYGAGEFECAVSSWERLCALHAAAGNDEDAAWAAARVALNLLCETGLMAPVRGWVGRAERHLAGSPPGRVHALLAITRTYERFLSGDPAAAMAPALEAVELGTAFGVDPARALGRVAVARLTIHAGEVDRGIAMLDEVAVDLAAGELDPLTTGNVYCELICAALWLGDHERAREWTEVMERWRHGPAFGGTHGRCRVHRAELLRISGPAEEAEQEALAACVELRPWMRREFGWPLVELGNIRLRRGDLIGAEEAYLEAHDRAWSPQPGLALVRLAQGDAVAAAAMIRSEIEHPSDIPWKERPPFGDLRLVPLLVALAEIADAAGDAAAVRSAAESLSAILQRYPSAGLHAESALARARAALAEGSPDAAIGPALAALAVWVDLGAPYDAATARVVLGRAHRAAGDEDLARMEWQAAATSFTAFGAVRQAAAVAELLSSAADVTVAAGPAGPASATLVRDGDRWRIGFRGVEAHVPDLKGIQLLARLLAQPGRELHVLDLAGAGVVAAGLPVIDEEARAAYRRRLSDVEEDLVEAERDNDEARRILAERDRDYLLAELAGAVGLAGRARTAGGTVERARTSVTRSLRYAIARISEQLPELGAHLDGAVRTGTGCSYRPDPVTPLEWQVDPR</sequence>
<protein>
    <recommendedName>
        <fullName evidence="4">Transcriptional regulator</fullName>
    </recommendedName>
</protein>
<reference evidence="3" key="1">
    <citation type="journal article" date="2019" name="Int. J. Syst. Evol. Microbiol.">
        <title>The Global Catalogue of Microorganisms (GCM) 10K type strain sequencing project: providing services to taxonomists for standard genome sequencing and annotation.</title>
        <authorList>
            <consortium name="The Broad Institute Genomics Platform"/>
            <consortium name="The Broad Institute Genome Sequencing Center for Infectious Disease"/>
            <person name="Wu L."/>
            <person name="Ma J."/>
        </authorList>
    </citation>
    <scope>NUCLEOTIDE SEQUENCE [LARGE SCALE GENOMIC DNA]</scope>
    <source>
        <strain evidence="3">YIM 94188</strain>
    </source>
</reference>